<dbReference type="Pfam" id="PF03372">
    <property type="entry name" value="Exo_endo_phos"/>
    <property type="match status" value="2"/>
</dbReference>
<dbReference type="EMBL" id="RCHS01001496">
    <property type="protein sequence ID" value="RMX53190.1"/>
    <property type="molecule type" value="Genomic_DNA"/>
</dbReference>
<dbReference type="PANTHER" id="PTHR33395">
    <property type="entry name" value="TRANSCRIPTASE, PUTATIVE-RELATED-RELATED"/>
    <property type="match status" value="1"/>
</dbReference>
<dbReference type="GO" id="GO:0003824">
    <property type="term" value="F:catalytic activity"/>
    <property type="evidence" value="ECO:0007669"/>
    <property type="project" value="InterPro"/>
</dbReference>
<feature type="domain" description="Endonuclease/exonuclease/phosphatase" evidence="1">
    <location>
        <begin position="339"/>
        <end position="530"/>
    </location>
</feature>
<feature type="non-terminal residue" evidence="2">
    <location>
        <position position="1"/>
    </location>
</feature>
<dbReference type="PANTHER" id="PTHR33395:SF22">
    <property type="entry name" value="REVERSE TRANSCRIPTASE DOMAIN-CONTAINING PROTEIN"/>
    <property type="match status" value="1"/>
</dbReference>
<organism evidence="2 3">
    <name type="scientific">Pocillopora damicornis</name>
    <name type="common">Cauliflower coral</name>
    <name type="synonym">Millepora damicornis</name>
    <dbReference type="NCBI Taxonomy" id="46731"/>
    <lineage>
        <taxon>Eukaryota</taxon>
        <taxon>Metazoa</taxon>
        <taxon>Cnidaria</taxon>
        <taxon>Anthozoa</taxon>
        <taxon>Hexacorallia</taxon>
        <taxon>Scleractinia</taxon>
        <taxon>Astrocoeniina</taxon>
        <taxon>Pocilloporidae</taxon>
        <taxon>Pocillopora</taxon>
    </lineage>
</organism>
<accession>A0A3M6UHM5</accession>
<name>A0A3M6UHM5_POCDA</name>
<dbReference type="Proteomes" id="UP000275408">
    <property type="component" value="Unassembled WGS sequence"/>
</dbReference>
<proteinExistence type="predicted"/>
<protein>
    <recommendedName>
        <fullName evidence="1">Endonuclease/exonuclease/phosphatase domain-containing protein</fullName>
    </recommendedName>
</protein>
<reference evidence="2 3" key="1">
    <citation type="journal article" date="2018" name="Sci. Rep.">
        <title>Comparative analysis of the Pocillopora damicornis genome highlights role of immune system in coral evolution.</title>
        <authorList>
            <person name="Cunning R."/>
            <person name="Bay R.A."/>
            <person name="Gillette P."/>
            <person name="Baker A.C."/>
            <person name="Traylor-Knowles N."/>
        </authorList>
    </citation>
    <scope>NUCLEOTIDE SEQUENCE [LARGE SCALE GENOMIC DNA]</scope>
    <source>
        <strain evidence="2">RSMAS</strain>
        <tissue evidence="2">Whole animal</tissue>
    </source>
</reference>
<keyword evidence="3" id="KW-1185">Reference proteome</keyword>
<dbReference type="OrthoDB" id="5987290at2759"/>
<dbReference type="GO" id="GO:0031012">
    <property type="term" value="C:extracellular matrix"/>
    <property type="evidence" value="ECO:0007669"/>
    <property type="project" value="TreeGrafter"/>
</dbReference>
<evidence type="ECO:0000313" key="3">
    <source>
        <dbReference type="Proteomes" id="UP000275408"/>
    </source>
</evidence>
<feature type="non-terminal residue" evidence="2">
    <location>
        <position position="550"/>
    </location>
</feature>
<dbReference type="SUPFAM" id="SSF56219">
    <property type="entry name" value="DNase I-like"/>
    <property type="match status" value="2"/>
</dbReference>
<evidence type="ECO:0000313" key="2">
    <source>
        <dbReference type="EMBL" id="RMX53190.1"/>
    </source>
</evidence>
<dbReference type="AlphaFoldDB" id="A0A3M6UHM5"/>
<dbReference type="InterPro" id="IPR036691">
    <property type="entry name" value="Endo/exonu/phosph_ase_sf"/>
</dbReference>
<dbReference type="Gene3D" id="3.60.10.10">
    <property type="entry name" value="Endonuclease/exonuclease/phosphatase"/>
    <property type="match status" value="2"/>
</dbReference>
<sequence>TSCSIALSTGLDIKQYPTPNSGPTRRFLRVKEGKPSVRINKDLHANLKKRGMKFAHVNIATLPGHYADAEVLMEKAALDVFAVTESRLDCTLLDSKICPSGHTCYRKDRNRNGGGCAVFVRSKWPSKRRSDLESNCLEIVCVEICPEKAKNTIFAVMYRPPSMNQEKFILGLEQEFLAKLDDEMVKDLIIMGDFNADVIALKPCKHTRKLMQMTRLHGLSQLSHRAIMAGYRCCLIFLAWLLIRIVLRSLKPNCGFDKTSCSIAVSTGLDIKQYPTRNSGLTRSFLREALSHETTNTGVKEGKPSVRINKDLHANLKKREMTFAHVNIATLPGHYADAEVLKEKAALDVFVVTESRLDCTLLDSKICPSGYTCYRKDRNRNGGGCAVFVRSKWPSKRRSDLESGCLEIVCVEICPEKAKNTIFAVMYKPPSMNQEKFILGLEQEFLAKLDDEMVKDLIIMGDFNADVIALKPCKYTRKLMQTTRLHGLSQFVKEPTRVTEFTSTAIDLVFVNNTHRIVSHGVQEFGASDHSVTFVVKKAGVCKAPLEIRD</sequence>
<comment type="caution">
    <text evidence="2">The sequence shown here is derived from an EMBL/GenBank/DDBJ whole genome shotgun (WGS) entry which is preliminary data.</text>
</comment>
<evidence type="ECO:0000259" key="1">
    <source>
        <dbReference type="Pfam" id="PF03372"/>
    </source>
</evidence>
<feature type="domain" description="Endonuclease/exonuclease/phosphatase" evidence="1">
    <location>
        <begin position="72"/>
        <end position="197"/>
    </location>
</feature>
<gene>
    <name evidence="2" type="ORF">pdam_00025021</name>
</gene>
<dbReference type="InterPro" id="IPR005135">
    <property type="entry name" value="Endo/exonuclease/phosphatase"/>
</dbReference>